<evidence type="ECO:0000313" key="1">
    <source>
        <dbReference type="EMBL" id="RCS70314.1"/>
    </source>
</evidence>
<dbReference type="RefSeq" id="WP_086958684.1">
    <property type="nucleotide sequence ID" value="NZ_AP018681.1"/>
</dbReference>
<proteinExistence type="predicted"/>
<dbReference type="SFLD" id="SFLDG01140">
    <property type="entry name" value="C2.B:_Phosphomannomutase_and_P"/>
    <property type="match status" value="1"/>
</dbReference>
<dbReference type="NCBIfam" id="TIGR00099">
    <property type="entry name" value="Cof-subfamily"/>
    <property type="match status" value="1"/>
</dbReference>
<dbReference type="Gene3D" id="3.30.1240.10">
    <property type="match status" value="1"/>
</dbReference>
<dbReference type="GO" id="GO:0000287">
    <property type="term" value="F:magnesium ion binding"/>
    <property type="evidence" value="ECO:0007669"/>
    <property type="project" value="UniProtKB-ARBA"/>
</dbReference>
<dbReference type="EC" id="3.1.3.23" evidence="1"/>
<dbReference type="Proteomes" id="UP000252479">
    <property type="component" value="Unassembled WGS sequence"/>
</dbReference>
<dbReference type="PANTHER" id="PTHR10000:SF8">
    <property type="entry name" value="HAD SUPERFAMILY HYDROLASE-LIKE, TYPE 3"/>
    <property type="match status" value="1"/>
</dbReference>
<reference evidence="1 2" key="1">
    <citation type="journal article" date="2017" name="Elife">
        <title>Extensive horizontal gene transfer in cheese-associated bacteria.</title>
        <authorList>
            <person name="Bonham K.S."/>
            <person name="Wolfe B.E."/>
            <person name="Dutton R.J."/>
        </authorList>
    </citation>
    <scope>NUCLEOTIDE SEQUENCE [LARGE SCALE GENOMIC DNA]</scope>
    <source>
        <strain evidence="1 2">JB196</strain>
    </source>
</reference>
<dbReference type="Gene3D" id="3.40.50.1000">
    <property type="entry name" value="HAD superfamily/HAD-like"/>
    <property type="match status" value="1"/>
</dbReference>
<dbReference type="GO" id="GO:0005829">
    <property type="term" value="C:cytosol"/>
    <property type="evidence" value="ECO:0007669"/>
    <property type="project" value="TreeGrafter"/>
</dbReference>
<dbReference type="NCBIfam" id="NF007806">
    <property type="entry name" value="PRK10513.1"/>
    <property type="match status" value="1"/>
</dbReference>
<organism evidence="1 2">
    <name type="scientific">Vibrio casei</name>
    <dbReference type="NCBI Taxonomy" id="673372"/>
    <lineage>
        <taxon>Bacteria</taxon>
        <taxon>Pseudomonadati</taxon>
        <taxon>Pseudomonadota</taxon>
        <taxon>Gammaproteobacteria</taxon>
        <taxon>Vibrionales</taxon>
        <taxon>Vibrionaceae</taxon>
        <taxon>Vibrio</taxon>
    </lineage>
</organism>
<protein>
    <submittedName>
        <fullName evidence="1">Sugar-phosphatase</fullName>
        <ecNumber evidence="1">3.1.3.23</ecNumber>
    </submittedName>
</protein>
<dbReference type="InterPro" id="IPR006379">
    <property type="entry name" value="HAD-SF_hydro_IIB"/>
</dbReference>
<accession>A0A368LHU5</accession>
<dbReference type="OrthoDB" id="9781413at2"/>
<dbReference type="GeneID" id="303189795"/>
<dbReference type="SFLD" id="SFLDS00003">
    <property type="entry name" value="Haloacid_Dehalogenase"/>
    <property type="match status" value="1"/>
</dbReference>
<dbReference type="EMBL" id="QPGL01000002">
    <property type="protein sequence ID" value="RCS70314.1"/>
    <property type="molecule type" value="Genomic_DNA"/>
</dbReference>
<gene>
    <name evidence="1" type="ORF">CIK83_12780</name>
</gene>
<keyword evidence="1" id="KW-0378">Hydrolase</keyword>
<sequence>MYKLIAIDMDGTLLNSDHRITEENKQAIAAARAKGIHIVLASGRPLDGMLTALQELDMDSDEDFVISYNGSMVQKVASKTAIRQEILTGSDAKLIAEWAKKLNVSVHAFSIKEGLITPKNNKYTAHECNINGITLTEMSFEDLEDNDAILKAMMVEEEAELSQAINDLPTDLYNQFTIVRSAPFFLEFMHKTSDKGAGVQALAEHLGINASEVITMGDAGNDHHMLKYAGLGIAMGNATEETKAIADYITDTNNNSGVARAIEKFVLS</sequence>
<dbReference type="PROSITE" id="PS01228">
    <property type="entry name" value="COF_1"/>
    <property type="match status" value="1"/>
</dbReference>
<dbReference type="InterPro" id="IPR023214">
    <property type="entry name" value="HAD_sf"/>
</dbReference>
<dbReference type="SFLD" id="SFLDG01144">
    <property type="entry name" value="C2.B.4:_PGP_Like"/>
    <property type="match status" value="1"/>
</dbReference>
<dbReference type="InterPro" id="IPR000150">
    <property type="entry name" value="Cof"/>
</dbReference>
<dbReference type="SUPFAM" id="SSF56784">
    <property type="entry name" value="HAD-like"/>
    <property type="match status" value="1"/>
</dbReference>
<evidence type="ECO:0000313" key="2">
    <source>
        <dbReference type="Proteomes" id="UP000252479"/>
    </source>
</evidence>
<dbReference type="InterPro" id="IPR036412">
    <property type="entry name" value="HAD-like_sf"/>
</dbReference>
<dbReference type="Pfam" id="PF08282">
    <property type="entry name" value="Hydrolase_3"/>
    <property type="match status" value="1"/>
</dbReference>
<dbReference type="AlphaFoldDB" id="A0A368LHU5"/>
<dbReference type="PROSITE" id="PS01229">
    <property type="entry name" value="COF_2"/>
    <property type="match status" value="1"/>
</dbReference>
<dbReference type="CDD" id="cd07516">
    <property type="entry name" value="HAD_Pase"/>
    <property type="match status" value="1"/>
</dbReference>
<dbReference type="NCBIfam" id="TIGR01484">
    <property type="entry name" value="HAD-SF-IIB"/>
    <property type="match status" value="1"/>
</dbReference>
<dbReference type="PANTHER" id="PTHR10000">
    <property type="entry name" value="PHOSPHOSERINE PHOSPHATASE"/>
    <property type="match status" value="1"/>
</dbReference>
<keyword evidence="2" id="KW-1185">Reference proteome</keyword>
<name>A0A368LHU5_9VIBR</name>
<comment type="caution">
    <text evidence="1">The sequence shown here is derived from an EMBL/GenBank/DDBJ whole genome shotgun (WGS) entry which is preliminary data.</text>
</comment>
<dbReference type="GO" id="GO:0050308">
    <property type="term" value="F:sugar-phosphatase activity"/>
    <property type="evidence" value="ECO:0007669"/>
    <property type="project" value="UniProtKB-EC"/>
</dbReference>